<feature type="signal peptide" evidence="1">
    <location>
        <begin position="1"/>
        <end position="28"/>
    </location>
</feature>
<dbReference type="Proteomes" id="UP001499843">
    <property type="component" value="Unassembled WGS sequence"/>
</dbReference>
<dbReference type="Pfam" id="PF20091">
    <property type="entry name" value="Abhydrolase_10"/>
    <property type="match status" value="1"/>
</dbReference>
<comment type="caution">
    <text evidence="3">The sequence shown here is derived from an EMBL/GenBank/DDBJ whole genome shotgun (WGS) entry which is preliminary data.</text>
</comment>
<gene>
    <name evidence="3" type="ORF">GCM10009850_094570</name>
</gene>
<reference evidence="4" key="1">
    <citation type="journal article" date="2019" name="Int. J. Syst. Evol. Microbiol.">
        <title>The Global Catalogue of Microorganisms (GCM) 10K type strain sequencing project: providing services to taxonomists for standard genome sequencing and annotation.</title>
        <authorList>
            <consortium name="The Broad Institute Genomics Platform"/>
            <consortium name="The Broad Institute Genome Sequencing Center for Infectious Disease"/>
            <person name="Wu L."/>
            <person name="Ma J."/>
        </authorList>
    </citation>
    <scope>NUCLEOTIDE SEQUENCE [LARGE SCALE GENOMIC DNA]</scope>
    <source>
        <strain evidence="4">JCM 16114</strain>
    </source>
</reference>
<keyword evidence="4" id="KW-1185">Reference proteome</keyword>
<dbReference type="EMBL" id="BAAAQX010000037">
    <property type="protein sequence ID" value="GAA2213993.1"/>
    <property type="molecule type" value="Genomic_DNA"/>
</dbReference>
<protein>
    <submittedName>
        <fullName evidence="3">Alpha/beta hydrolase domain-containing protein</fullName>
    </submittedName>
</protein>
<proteinExistence type="predicted"/>
<evidence type="ECO:0000259" key="2">
    <source>
        <dbReference type="Pfam" id="PF20091"/>
    </source>
</evidence>
<keyword evidence="1" id="KW-0732">Signal</keyword>
<feature type="domain" description="Alpha/beta hydrolase" evidence="2">
    <location>
        <begin position="68"/>
        <end position="488"/>
    </location>
</feature>
<feature type="chain" id="PRO_5047004533" evidence="1">
    <location>
        <begin position="29"/>
        <end position="497"/>
    </location>
</feature>
<dbReference type="RefSeq" id="WP_344490679.1">
    <property type="nucleotide sequence ID" value="NZ_BAAAQX010000037.1"/>
</dbReference>
<name>A0ABP5PSY9_9ACTN</name>
<evidence type="ECO:0000256" key="1">
    <source>
        <dbReference type="SAM" id="SignalP"/>
    </source>
</evidence>
<dbReference type="InterPro" id="IPR045394">
    <property type="entry name" value="Abhydrolase_dom"/>
</dbReference>
<accession>A0ABP5PSY9</accession>
<evidence type="ECO:0000313" key="3">
    <source>
        <dbReference type="EMBL" id="GAA2213993.1"/>
    </source>
</evidence>
<sequence length="497" mass="51607">MFLRSRFRMVWCLLAPAVALSAPAPAVALSAPAPALAVALSAPASAVALSVPASAVALSAPVPTVAEVPAGAGNGRPIGATVADLAARGYEEREFLMSGRADTYQKVGVWTSGGQWGARATGTTQSYTTRLLVERPADPARFNGTVVMEWLNVSFGVDIGVEWSQSYEHFTRAGYAYVGVTTQKVGADKLKSLDPARYGQVSLASDALSYSIFAQAAEAVRANAPALLGTGAPAKVLAAGHSQSAGRLATFANAIQPIVPAYDGILIHGRGAGAAPIGDGLISLPLTARIRTDSAVPVLQIESETDVRTFSDARQADSARVRTWEVAGTSHADAYGLAQYNAQNARDRAINDGRPISCDQPVNAMTWRYASNAAYHHLDRWTRGLGAPPAGPQISLLLGSVRRDGDGNALGGVRLPDLDAPLAAYAPTNSGGEVAGACLLLGATTGLSSARIRQLYPTQQDYVAAFTRAADRALAAGHLLPADHAEAIARARTTPLP</sequence>
<organism evidence="3 4">
    <name type="scientific">Nonomuraea monospora</name>
    <dbReference type="NCBI Taxonomy" id="568818"/>
    <lineage>
        <taxon>Bacteria</taxon>
        <taxon>Bacillati</taxon>
        <taxon>Actinomycetota</taxon>
        <taxon>Actinomycetes</taxon>
        <taxon>Streptosporangiales</taxon>
        <taxon>Streptosporangiaceae</taxon>
        <taxon>Nonomuraea</taxon>
    </lineage>
</organism>
<dbReference type="GO" id="GO:0016787">
    <property type="term" value="F:hydrolase activity"/>
    <property type="evidence" value="ECO:0007669"/>
    <property type="project" value="UniProtKB-KW"/>
</dbReference>
<evidence type="ECO:0000313" key="4">
    <source>
        <dbReference type="Proteomes" id="UP001499843"/>
    </source>
</evidence>
<keyword evidence="3" id="KW-0378">Hydrolase</keyword>